<gene>
    <name evidence="1" type="ORF">WR31_31740</name>
</gene>
<evidence type="ECO:0000313" key="2">
    <source>
        <dbReference type="Proteomes" id="UP000034400"/>
    </source>
</evidence>
<sequence>MQGYWNDTYAIFTGGYVNLEELNRLESQWKGPEAKKGFDDIARSEAIIDWQPIEGWTPYRDKWTAAVDGPELIQEEAQPELSAAYIDAVRKLWLGTDVDEPANSGPGHCGSAGHFHCYKTTTRGKGARVWEPWRRQSSGAVTWWCSSLQEAGHRYSWPDHPAGTFEQLSAALQCAMRAGNEATTNVVCRKILDWGGVRGRPHAARVDWLDEQAQRGNLISSIRTATRALRAASTSSLDPVFSEGSIPMTSGTTKIFAAAAMDFSAGWFAPTQDVLIFDGRVTGALGLVARRVSHAVPEAFRFPSSRESKRRRDASCTHLTLPNLHGLSNVERARFARLGAYCIDRIVGKSEFLLAEKALFMIGYDVRWRCDSQSRACP</sequence>
<protein>
    <recommendedName>
        <fullName evidence="3">Primase C-terminal 2 domain-containing protein</fullName>
    </recommendedName>
</protein>
<comment type="caution">
    <text evidence="1">The sequence shown here is derived from an EMBL/GenBank/DDBJ whole genome shotgun (WGS) entry which is preliminary data.</text>
</comment>
<accession>A0ABD4AK51</accession>
<organism evidence="1 2">
    <name type="scientific">Burkholderia contaminans LMG 23361</name>
    <dbReference type="NCBI Taxonomy" id="1334628"/>
    <lineage>
        <taxon>Bacteria</taxon>
        <taxon>Pseudomonadati</taxon>
        <taxon>Pseudomonadota</taxon>
        <taxon>Betaproteobacteria</taxon>
        <taxon>Burkholderiales</taxon>
        <taxon>Burkholderiaceae</taxon>
        <taxon>Burkholderia</taxon>
        <taxon>Burkholderia cepacia complex</taxon>
    </lineage>
</organism>
<dbReference type="AlphaFoldDB" id="A0ABD4AK51"/>
<dbReference type="EMBL" id="LASD01000013">
    <property type="protein sequence ID" value="KKL32261.1"/>
    <property type="molecule type" value="Genomic_DNA"/>
</dbReference>
<reference evidence="1 2" key="1">
    <citation type="submission" date="2015-03" db="EMBL/GenBank/DDBJ databases">
        <title>Draft genome sequences of the Burkholderia contaminans strains LMG 23361 and FFH2055 and Burkholderia cenocepacia K56-2.</title>
        <authorList>
            <person name="Bloodworth R.A."/>
            <person name="Selin C."/>
            <person name="Lopez De Volder M.A."/>
            <person name="Degrossi J."/>
            <person name="Drevinek P."/>
            <person name="Galanternik L."/>
            <person name="Cardona S.T."/>
        </authorList>
    </citation>
    <scope>NUCLEOTIDE SEQUENCE [LARGE SCALE GENOMIC DNA]</scope>
    <source>
        <strain evidence="1 2">LMG 23361</strain>
    </source>
</reference>
<evidence type="ECO:0008006" key="3">
    <source>
        <dbReference type="Google" id="ProtNLM"/>
    </source>
</evidence>
<dbReference type="Proteomes" id="UP000034400">
    <property type="component" value="Unassembled WGS sequence"/>
</dbReference>
<proteinExistence type="predicted"/>
<evidence type="ECO:0000313" key="1">
    <source>
        <dbReference type="EMBL" id="KKL32261.1"/>
    </source>
</evidence>
<name>A0ABD4AK51_9BURK</name>